<dbReference type="Gene3D" id="1.10.8.1080">
    <property type="match status" value="1"/>
</dbReference>
<dbReference type="NCBIfam" id="NF009222">
    <property type="entry name" value="PRK12570.1"/>
    <property type="match status" value="1"/>
</dbReference>
<dbReference type="Proteomes" id="UP000189431">
    <property type="component" value="Unassembled WGS sequence"/>
</dbReference>
<comment type="subunit">
    <text evidence="3">Homodimer.</text>
</comment>
<proteinExistence type="inferred from homology"/>
<evidence type="ECO:0000259" key="4">
    <source>
        <dbReference type="PROSITE" id="PS51464"/>
    </source>
</evidence>
<dbReference type="InterPro" id="IPR046348">
    <property type="entry name" value="SIS_dom_sf"/>
</dbReference>
<dbReference type="CDD" id="cd05007">
    <property type="entry name" value="SIS_Etherase"/>
    <property type="match status" value="1"/>
</dbReference>
<dbReference type="RefSeq" id="WP_077669866.1">
    <property type="nucleotide sequence ID" value="NZ_MUFR01000034.1"/>
</dbReference>
<dbReference type="PROSITE" id="PS01272">
    <property type="entry name" value="GCKR"/>
    <property type="match status" value="1"/>
</dbReference>
<dbReference type="SUPFAM" id="SSF53697">
    <property type="entry name" value="SIS domain"/>
    <property type="match status" value="1"/>
</dbReference>
<dbReference type="PANTHER" id="PTHR10088:SF5">
    <property type="entry name" value="N-ACETYLMURAMIC ACID 6-PHOSPHATE ETHERASE"/>
    <property type="match status" value="1"/>
</dbReference>
<comment type="similarity">
    <text evidence="3">Belongs to the GCKR-like family. MurNAc-6-P etherase subfamily.</text>
</comment>
<comment type="pathway">
    <text evidence="3">Amino-sugar metabolism; N-acetylmuramate degradation.</text>
</comment>
<dbReference type="EC" id="4.2.1.126" evidence="3"/>
<comment type="function">
    <text evidence="3">Specifically catalyzes the cleavage of the D-lactyl ether substituent of MurNAc 6-phosphate, producing GlcNAc 6-phosphate and D-lactate. Together with AnmK, is also required for the utilization of anhydro-N-acetylmuramic acid (anhMurNAc) either imported from the medium or derived from its own cell wall murein, and thus plays a role in cell wall recycling.</text>
</comment>
<feature type="active site" evidence="3">
    <location>
        <position position="120"/>
    </location>
</feature>
<evidence type="ECO:0000313" key="5">
    <source>
        <dbReference type="EMBL" id="OOF33267.1"/>
    </source>
</evidence>
<dbReference type="Pfam" id="PF22645">
    <property type="entry name" value="GKRP_SIS_N"/>
    <property type="match status" value="1"/>
</dbReference>
<name>A0ABX3KQF0_SALCS</name>
<dbReference type="InterPro" id="IPR040190">
    <property type="entry name" value="MURQ/GCKR"/>
</dbReference>
<dbReference type="HAMAP" id="MF_00068">
    <property type="entry name" value="MurQ"/>
    <property type="match status" value="1"/>
</dbReference>
<reference evidence="6" key="1">
    <citation type="submission" date="2017-01" db="EMBL/GenBank/DDBJ databases">
        <title>Draft genome of the species Salinivibrio costicola subsp. alcaliphilus.</title>
        <authorList>
            <person name="Lopez-Hermoso C."/>
            <person name="De La Haba R."/>
            <person name="Sanchez-Porro C."/>
            <person name="Ventosa A."/>
        </authorList>
    </citation>
    <scope>NUCLEOTIDE SEQUENCE [LARGE SCALE GENOMIC DNA]</scope>
    <source>
        <strain evidence="6">CBH448</strain>
    </source>
</reference>
<dbReference type="InterPro" id="IPR005486">
    <property type="entry name" value="Glucokinase_regulatory_CS"/>
</dbReference>
<dbReference type="PROSITE" id="PS51464">
    <property type="entry name" value="SIS"/>
    <property type="match status" value="1"/>
</dbReference>
<organism evidence="5 6">
    <name type="scientific">Salinivibrio costicola subsp. alcaliphilus</name>
    <dbReference type="NCBI Taxonomy" id="272773"/>
    <lineage>
        <taxon>Bacteria</taxon>
        <taxon>Pseudomonadati</taxon>
        <taxon>Pseudomonadota</taxon>
        <taxon>Gammaproteobacteria</taxon>
        <taxon>Vibrionales</taxon>
        <taxon>Vibrionaceae</taxon>
        <taxon>Salinivibrio</taxon>
    </lineage>
</organism>
<keyword evidence="6" id="KW-1185">Reference proteome</keyword>
<dbReference type="Gene3D" id="3.40.50.10490">
    <property type="entry name" value="Glucose-6-phosphate isomerase like protein, domain 1"/>
    <property type="match status" value="1"/>
</dbReference>
<protein>
    <recommendedName>
        <fullName evidence="3">N-acetylmuramic acid 6-phosphate etherase</fullName>
        <shortName evidence="3">MurNAc-6-P etherase</shortName>
        <ecNumber evidence="3">4.2.1.126</ecNumber>
    </recommendedName>
    <alternativeName>
        <fullName evidence="3">N-acetylmuramic acid 6-phosphate hydrolase</fullName>
    </alternativeName>
    <alternativeName>
        <fullName evidence="3">N-acetylmuramic acid 6-phosphate lyase</fullName>
    </alternativeName>
</protein>
<comment type="miscellaneous">
    <text evidence="3">A lyase-type mechanism (elimination/hydration) is suggested for the cleavage of the lactyl ether bond of MurNAc 6-phosphate, with the formation of an alpha,beta-unsaturated aldehyde intermediate with (E)-stereochemistry, followed by the syn addition of water to give product.</text>
</comment>
<dbReference type="NCBIfam" id="NF003915">
    <property type="entry name" value="PRK05441.1"/>
    <property type="match status" value="1"/>
</dbReference>
<comment type="pathway">
    <text evidence="3">Cell wall biogenesis; peptidoglycan recycling.</text>
</comment>
<evidence type="ECO:0000256" key="2">
    <source>
        <dbReference type="ARBA" id="ARBA00023277"/>
    </source>
</evidence>
<comment type="caution">
    <text evidence="5">The sequence shown here is derived from an EMBL/GenBank/DDBJ whole genome shotgun (WGS) entry which is preliminary data.</text>
</comment>
<dbReference type="EMBL" id="MUFR01000034">
    <property type="protein sequence ID" value="OOF33267.1"/>
    <property type="molecule type" value="Genomic_DNA"/>
</dbReference>
<evidence type="ECO:0000313" key="6">
    <source>
        <dbReference type="Proteomes" id="UP000189431"/>
    </source>
</evidence>
<comment type="catalytic activity">
    <reaction evidence="3">
        <text>N-acetyl-D-muramate 6-phosphate + H2O = N-acetyl-D-glucosamine 6-phosphate + (R)-lactate</text>
        <dbReference type="Rhea" id="RHEA:26410"/>
        <dbReference type="ChEBI" id="CHEBI:15377"/>
        <dbReference type="ChEBI" id="CHEBI:16004"/>
        <dbReference type="ChEBI" id="CHEBI:57513"/>
        <dbReference type="ChEBI" id="CHEBI:58722"/>
        <dbReference type="EC" id="4.2.1.126"/>
    </reaction>
</comment>
<dbReference type="InterPro" id="IPR005488">
    <property type="entry name" value="Etherase_MurQ"/>
</dbReference>
<keyword evidence="1 3" id="KW-0456">Lyase</keyword>
<dbReference type="NCBIfam" id="TIGR00274">
    <property type="entry name" value="N-acetylmuramic acid 6-phosphate etherase"/>
    <property type="match status" value="1"/>
</dbReference>
<gene>
    <name evidence="3" type="primary">murQ</name>
    <name evidence="5" type="ORF">BZJ21_11715</name>
</gene>
<feature type="domain" description="SIS" evidence="4">
    <location>
        <begin position="61"/>
        <end position="224"/>
    </location>
</feature>
<dbReference type="PANTHER" id="PTHR10088">
    <property type="entry name" value="GLUCOKINASE REGULATORY PROTEIN"/>
    <property type="match status" value="1"/>
</dbReference>
<comment type="pathway">
    <text evidence="3">Amino-sugar metabolism; 1,6-anhydro-N-acetylmuramate degradation.</text>
</comment>
<evidence type="ECO:0000256" key="3">
    <source>
        <dbReference type="HAMAP-Rule" id="MF_00068"/>
    </source>
</evidence>
<evidence type="ECO:0000256" key="1">
    <source>
        <dbReference type="ARBA" id="ARBA00023239"/>
    </source>
</evidence>
<dbReference type="Pfam" id="PF20741">
    <property type="entry name" value="GKRP-like_C"/>
    <property type="match status" value="1"/>
</dbReference>
<feature type="active site" description="Proton donor" evidence="3">
    <location>
        <position position="89"/>
    </location>
</feature>
<accession>A0ABX3KQF0</accession>
<sequence>MTAPSVEQLKHLLSETRNPNTYGLDQQDTLGLVTMINAEDQGVALAVQSQLPAIADAVDHIVAGFNAGGRLIYIGAGTSGRLGVLDAVECPPTFGVRHEQVIGLIAGGEKAMFIAQEGAEDDPKAGVADLDAQHLSSKDVVVGIAASGRTPYVVGALEFAKQQGAVTIALSCNPNATINAHADIAITPEVGPEALTGSTRMKSGTAQKLVLNLLTTAAMVKIGKCYQNLMVDVKATNQKLVTRSTLIVMEATGCDEATAVQALSHADGEVKVAIFMVLTGQDPHLARKHIEQAKGHLRDALAMTPQR</sequence>
<keyword evidence="2 3" id="KW-0119">Carbohydrate metabolism</keyword>
<dbReference type="InterPro" id="IPR001347">
    <property type="entry name" value="SIS_dom"/>
</dbReference>